<gene>
    <name evidence="1" type="ORF">CXU09_02795</name>
</gene>
<evidence type="ECO:0000313" key="2">
    <source>
        <dbReference type="Proteomes" id="UP000235914"/>
    </source>
</evidence>
<reference evidence="1 2" key="1">
    <citation type="journal article" date="2017" name="BMC Genomics">
        <title>Genome sequencing of 39 Akkermansia muciniphila isolates reveals its population structure, genomic and functional diverisity, and global distribution in mammalian gut microbiotas.</title>
        <authorList>
            <person name="Guo X."/>
            <person name="Li S."/>
            <person name="Zhang J."/>
            <person name="Wu F."/>
            <person name="Li X."/>
            <person name="Wu D."/>
            <person name="Zhang M."/>
            <person name="Ou Z."/>
            <person name="Jie Z."/>
            <person name="Yan Q."/>
            <person name="Li P."/>
            <person name="Yi J."/>
            <person name="Peng Y."/>
        </authorList>
    </citation>
    <scope>NUCLEOTIDE SEQUENCE [LARGE SCALE GENOMIC DNA]</scope>
    <source>
        <strain evidence="1 2">GP43</strain>
    </source>
</reference>
<sequence>MKSLLAFFLFYGLLLQEVSAQKINLQEVFSYSGDNVVDVIEEVVTREAIIELATQGILVKSNSDIVKDPKKPKIINYTTTINFKEAKTSRLKPTQEGEPKDAAKQPCSIGLISLVSDDGCNVTLENNKGEKDTWLQESKKGHDISKGRRDYKKILFPGNYKFEIEYSQTYYNPPPEDLDGISLLITPIIVDISVRANNQIPNGRILIEKGQKIEMALNADWLGRGGKPALEDQVIWETELSTLVLFR</sequence>
<dbReference type="Proteomes" id="UP000235914">
    <property type="component" value="Unassembled WGS sequence"/>
</dbReference>
<organism evidence="1 2">
    <name type="scientific">Akkermansia muciniphila</name>
    <dbReference type="NCBI Taxonomy" id="239935"/>
    <lineage>
        <taxon>Bacteria</taxon>
        <taxon>Pseudomonadati</taxon>
        <taxon>Verrucomicrobiota</taxon>
        <taxon>Verrucomicrobiia</taxon>
        <taxon>Verrucomicrobiales</taxon>
        <taxon>Akkermansiaceae</taxon>
        <taxon>Akkermansia</taxon>
    </lineage>
</organism>
<comment type="caution">
    <text evidence="1">The sequence shown here is derived from an EMBL/GenBank/DDBJ whole genome shotgun (WGS) entry which is preliminary data.</text>
</comment>
<proteinExistence type="predicted"/>
<dbReference type="EMBL" id="PJKN01000001">
    <property type="protein sequence ID" value="PNC57997.1"/>
    <property type="molecule type" value="Genomic_DNA"/>
</dbReference>
<dbReference type="AlphaFoldDB" id="A0AAP8NNE5"/>
<dbReference type="RefSeq" id="WP_102735283.1">
    <property type="nucleotide sequence ID" value="NZ_PJKN01000001.1"/>
</dbReference>
<evidence type="ECO:0000313" key="1">
    <source>
        <dbReference type="EMBL" id="PNC57997.1"/>
    </source>
</evidence>
<accession>A0AAP8NNE5</accession>
<name>A0AAP8NNE5_9BACT</name>
<protein>
    <submittedName>
        <fullName evidence="1">Uncharacterized protein</fullName>
    </submittedName>
</protein>